<dbReference type="GO" id="GO:0000127">
    <property type="term" value="C:transcription factor TFIIIC complex"/>
    <property type="evidence" value="ECO:0007669"/>
    <property type="project" value="TreeGrafter"/>
</dbReference>
<name>A0A9P8PVF8_9ASCO</name>
<reference evidence="4" key="2">
    <citation type="submission" date="2021-01" db="EMBL/GenBank/DDBJ databases">
        <authorList>
            <person name="Schikora-Tamarit M.A."/>
        </authorList>
    </citation>
    <scope>NUCLEOTIDE SEQUENCE</scope>
    <source>
        <strain evidence="4">NCAIM Y.01608</strain>
    </source>
</reference>
<feature type="compositionally biased region" description="Basic and acidic residues" evidence="3">
    <location>
        <begin position="508"/>
        <end position="519"/>
    </location>
</feature>
<dbReference type="PANTHER" id="PTHR23082">
    <property type="entry name" value="TRANSCRIPTION INITIATION FACTOR IIIC TFIIIC , POLYPEPTIDE 3-RELATED"/>
    <property type="match status" value="1"/>
</dbReference>
<dbReference type="SMART" id="SM00028">
    <property type="entry name" value="TPR"/>
    <property type="match status" value="10"/>
</dbReference>
<keyword evidence="1" id="KW-0802">TPR repeat</keyword>
<organism evidence="4 5">
    <name type="scientific">Ogataea polymorpha</name>
    <dbReference type="NCBI Taxonomy" id="460523"/>
    <lineage>
        <taxon>Eukaryota</taxon>
        <taxon>Fungi</taxon>
        <taxon>Dikarya</taxon>
        <taxon>Ascomycota</taxon>
        <taxon>Saccharomycotina</taxon>
        <taxon>Pichiomycetes</taxon>
        <taxon>Pichiales</taxon>
        <taxon>Pichiaceae</taxon>
        <taxon>Ogataea</taxon>
    </lineage>
</organism>
<dbReference type="Pfam" id="PF13432">
    <property type="entry name" value="TPR_16"/>
    <property type="match status" value="1"/>
</dbReference>
<feature type="compositionally biased region" description="Acidic residues" evidence="3">
    <location>
        <begin position="520"/>
        <end position="533"/>
    </location>
</feature>
<dbReference type="Gene3D" id="1.25.40.10">
    <property type="entry name" value="Tetratricopeptide repeat domain"/>
    <property type="match status" value="2"/>
</dbReference>
<reference evidence="4" key="1">
    <citation type="journal article" date="2021" name="Open Biol.">
        <title>Shared evolutionary footprints suggest mitochondrial oxidative damage underlies multiple complex I losses in fungi.</title>
        <authorList>
            <person name="Schikora-Tamarit M.A."/>
            <person name="Marcet-Houben M."/>
            <person name="Nosek J."/>
            <person name="Gabaldon T."/>
        </authorList>
    </citation>
    <scope>NUCLEOTIDE SEQUENCE</scope>
    <source>
        <strain evidence="4">NCAIM Y.01608</strain>
    </source>
</reference>
<feature type="coiled-coil region" evidence="2">
    <location>
        <begin position="576"/>
        <end position="603"/>
    </location>
</feature>
<evidence type="ECO:0000256" key="1">
    <source>
        <dbReference type="PROSITE-ProRule" id="PRU00339"/>
    </source>
</evidence>
<evidence type="ECO:0000313" key="5">
    <source>
        <dbReference type="Proteomes" id="UP000788993"/>
    </source>
</evidence>
<dbReference type="Proteomes" id="UP000788993">
    <property type="component" value="Unassembled WGS sequence"/>
</dbReference>
<evidence type="ECO:0000256" key="2">
    <source>
        <dbReference type="SAM" id="Coils"/>
    </source>
</evidence>
<accession>A0A9P8PVF8</accession>
<comment type="caution">
    <text evidence="4">The sequence shown here is derived from an EMBL/GenBank/DDBJ whole genome shotgun (WGS) entry which is preliminary data.</text>
</comment>
<dbReference type="PANTHER" id="PTHR23082:SF0">
    <property type="entry name" value="GENERAL TRANSCRIPTION FACTOR 3C POLYPEPTIDE 3"/>
    <property type="match status" value="1"/>
</dbReference>
<dbReference type="GO" id="GO:0006383">
    <property type="term" value="P:transcription by RNA polymerase III"/>
    <property type="evidence" value="ECO:0007669"/>
    <property type="project" value="InterPro"/>
</dbReference>
<dbReference type="PROSITE" id="PS50005">
    <property type="entry name" value="TPR"/>
    <property type="match status" value="1"/>
</dbReference>
<dbReference type="InterPro" id="IPR039340">
    <property type="entry name" value="Tfc4/TFIIIC-102/Sfc4"/>
</dbReference>
<feature type="region of interest" description="Disordered" evidence="3">
    <location>
        <begin position="508"/>
        <end position="541"/>
    </location>
</feature>
<keyword evidence="2" id="KW-0175">Coiled coil</keyword>
<protein>
    <submittedName>
        <fullName evidence="4">Uncharacterized protein</fullName>
    </submittedName>
</protein>
<evidence type="ECO:0000313" key="4">
    <source>
        <dbReference type="EMBL" id="KAH3677999.1"/>
    </source>
</evidence>
<dbReference type="EMBL" id="JAEUBD010000095">
    <property type="protein sequence ID" value="KAH3677999.1"/>
    <property type="molecule type" value="Genomic_DNA"/>
</dbReference>
<dbReference type="InterPro" id="IPR011990">
    <property type="entry name" value="TPR-like_helical_dom_sf"/>
</dbReference>
<feature type="repeat" description="TPR" evidence="1">
    <location>
        <begin position="441"/>
        <end position="474"/>
    </location>
</feature>
<gene>
    <name evidence="4" type="ORF">OGATHE_000654</name>
</gene>
<sequence>MEDEDFLLDDTDALRDLIDDESDTDEAIVFSDDEIIPEDDDPDDEDFEVEQDNFGFSDEELDEEDIDEDFEFRNALREARNFKPKPAKGKKTRGLAAMRRRMRREELSPEVKQLLSEANEAFVRNDLQTAQNLYLEVVKLDKNNFSAYKTLGEIYRLQGNYNKCSNFWLLAAHLHSWDFEFWRTLAELSVELEHTRQAVYCYSKAISASNGKDYDSIFARACLYRERGQFKRASDSLHKLRAIMPQEPKIYRELAKIYVEENRVNDAISMYTRIFEENVKFRRGEKTELKTIAFDWSELNILLELYGKKAAWNVAIKTLKQASRWIQRRESQIFWDDLPSVDVEFDDRRFDNQKFQALKTEEKDKEYSLPIDIRVQLGLFRLNSKNTDEALRHFEYVLRENIQETADLFLRIGSELETFGLYHEALRYFYPVSGVYENNPAELVLSIAKCLRETEDFENAKEAYTRLLEHDPDNVEIKVALAEVYFYLDDIQSMSKLYKEAREQRSKERASARNNLLKDSEDEQEERDEEMSDEQSARDSEQLALIAEYPSSRRLKKKKVLPLDPELLHKKELKSTTRINEQYVRANRLLERLEDDAQSLGHERHAIASMWIDLVSELIEVFSTYRCFFSSDKAKKFNSGLRRRTEKLSIDQKLSRLPYLQDEMILSKEMDSGRIPIPENEFKGISFEKWFDLFMKYSLMISEYEGNVEDALSIHEIARHINVFKKKELTITLLGLSVGFITNEVSVIMNHLRMLMNDYQFSVPALKTFLAACKPTELFYHPYVDAPNQKYILRQIKTHDSLKEKRDISGMAAITNTNVDTEKFHPLLNYIYSTFLYMNKSYTAALTYNLKIYRDYYNDPSLVFLMGLANLHRSMQRQTINKNFQIIQGLTFMLEYAQLRRAGGGYEMEINYNLGRTFNLLGLNTLALQFYEQVLLLDEPDDAYNLKYEAAYNSYLIYCYNGNFKLAEELMDKYLCV</sequence>
<dbReference type="AlphaFoldDB" id="A0A9P8PVF8"/>
<dbReference type="InterPro" id="IPR019734">
    <property type="entry name" value="TPR_rpt"/>
</dbReference>
<proteinExistence type="predicted"/>
<evidence type="ECO:0000256" key="3">
    <source>
        <dbReference type="SAM" id="MobiDB-lite"/>
    </source>
</evidence>
<keyword evidence="5" id="KW-1185">Reference proteome</keyword>
<dbReference type="SUPFAM" id="SSF48452">
    <property type="entry name" value="TPR-like"/>
    <property type="match status" value="3"/>
</dbReference>